<organism evidence="1 2">
    <name type="scientific">Rhododendron griersonianum</name>
    <dbReference type="NCBI Taxonomy" id="479676"/>
    <lineage>
        <taxon>Eukaryota</taxon>
        <taxon>Viridiplantae</taxon>
        <taxon>Streptophyta</taxon>
        <taxon>Embryophyta</taxon>
        <taxon>Tracheophyta</taxon>
        <taxon>Spermatophyta</taxon>
        <taxon>Magnoliopsida</taxon>
        <taxon>eudicotyledons</taxon>
        <taxon>Gunneridae</taxon>
        <taxon>Pentapetalae</taxon>
        <taxon>asterids</taxon>
        <taxon>Ericales</taxon>
        <taxon>Ericaceae</taxon>
        <taxon>Ericoideae</taxon>
        <taxon>Rhodoreae</taxon>
        <taxon>Rhododendron</taxon>
    </lineage>
</organism>
<sequence length="231" mass="25135">MARDLMENFPDLLSSNPPRLRVLDSSNSRVSPKIDIIGILEKASVPSFEHLKVDATNGPAAKQMKELKAEVIKLKWLLEEKEKLLVSKQPVVALPGTSLPTAPVTSPVSWKDKVVTDVSAPHMDLQFFAPSVVNEKIVVQPSEEVVTLDPKQVWVVKAKQSPLQTVEQAQEGTSQDVVPGTIVEASGVQGAMQGCDFGQVEIMVSTAQRNNNVLKSGETFDPNKFAVLQSL</sequence>
<dbReference type="AlphaFoldDB" id="A0AAV6LB35"/>
<evidence type="ECO:0000313" key="2">
    <source>
        <dbReference type="Proteomes" id="UP000823749"/>
    </source>
</evidence>
<evidence type="ECO:0000313" key="1">
    <source>
        <dbReference type="EMBL" id="KAG5561614.1"/>
    </source>
</evidence>
<name>A0AAV6LB35_9ERIC</name>
<proteinExistence type="predicted"/>
<gene>
    <name evidence="1" type="ORF">RHGRI_004612</name>
</gene>
<accession>A0AAV6LB35</accession>
<reference evidence="1" key="1">
    <citation type="submission" date="2020-08" db="EMBL/GenBank/DDBJ databases">
        <title>Plant Genome Project.</title>
        <authorList>
            <person name="Zhang R.-G."/>
        </authorList>
    </citation>
    <scope>NUCLEOTIDE SEQUENCE</scope>
    <source>
        <strain evidence="1">WSP0</strain>
        <tissue evidence="1">Leaf</tissue>
    </source>
</reference>
<dbReference type="EMBL" id="JACTNZ010000002">
    <property type="protein sequence ID" value="KAG5561614.1"/>
    <property type="molecule type" value="Genomic_DNA"/>
</dbReference>
<protein>
    <submittedName>
        <fullName evidence="1">Uncharacterized protein</fullName>
    </submittedName>
</protein>
<comment type="caution">
    <text evidence="1">The sequence shown here is derived from an EMBL/GenBank/DDBJ whole genome shotgun (WGS) entry which is preliminary data.</text>
</comment>
<keyword evidence="2" id="KW-1185">Reference proteome</keyword>
<dbReference type="Proteomes" id="UP000823749">
    <property type="component" value="Chromosome 2"/>
</dbReference>